<gene>
    <name evidence="1" type="ORF">B0G62_12037</name>
</gene>
<dbReference type="Proteomes" id="UP000237381">
    <property type="component" value="Unassembled WGS sequence"/>
</dbReference>
<dbReference type="AlphaFoldDB" id="A0A2S4LX64"/>
<name>A0A2S4LX64_9BURK</name>
<accession>A0A2S4LX64</accession>
<evidence type="ECO:0000313" key="1">
    <source>
        <dbReference type="EMBL" id="POR47044.1"/>
    </source>
</evidence>
<dbReference type="EMBL" id="PQGA01000020">
    <property type="protein sequence ID" value="POR47044.1"/>
    <property type="molecule type" value="Genomic_DNA"/>
</dbReference>
<protein>
    <submittedName>
        <fullName evidence="1">Uncharacterized protein</fullName>
    </submittedName>
</protein>
<comment type="caution">
    <text evidence="1">The sequence shown here is derived from an EMBL/GenBank/DDBJ whole genome shotgun (WGS) entry which is preliminary data.</text>
</comment>
<proteinExistence type="predicted"/>
<sequence length="37" mass="4562">MIFMLESVELIPEIFSFYWNFLLLIQDALWLDVNNQR</sequence>
<organism evidence="1 2">
    <name type="scientific">Paraburkholderia eburnea</name>
    <dbReference type="NCBI Taxonomy" id="1189126"/>
    <lineage>
        <taxon>Bacteria</taxon>
        <taxon>Pseudomonadati</taxon>
        <taxon>Pseudomonadota</taxon>
        <taxon>Betaproteobacteria</taxon>
        <taxon>Burkholderiales</taxon>
        <taxon>Burkholderiaceae</taxon>
        <taxon>Paraburkholderia</taxon>
    </lineage>
</organism>
<evidence type="ECO:0000313" key="2">
    <source>
        <dbReference type="Proteomes" id="UP000237381"/>
    </source>
</evidence>
<keyword evidence="2" id="KW-1185">Reference proteome</keyword>
<reference evidence="1 2" key="1">
    <citation type="submission" date="2018-01" db="EMBL/GenBank/DDBJ databases">
        <title>Genomic Encyclopedia of Type Strains, Phase III (KMG-III): the genomes of soil and plant-associated and newly described type strains.</title>
        <authorList>
            <person name="Whitman W."/>
        </authorList>
    </citation>
    <scope>NUCLEOTIDE SEQUENCE [LARGE SCALE GENOMIC DNA]</scope>
    <source>
        <strain evidence="1 2">JCM 18070</strain>
    </source>
</reference>